<dbReference type="InterPro" id="IPR005490">
    <property type="entry name" value="LD_TPept_cat_dom"/>
</dbReference>
<evidence type="ECO:0000313" key="9">
    <source>
        <dbReference type="Proteomes" id="UP001597252"/>
    </source>
</evidence>
<evidence type="ECO:0000256" key="4">
    <source>
        <dbReference type="ARBA" id="ARBA00022984"/>
    </source>
</evidence>
<proteinExistence type="predicted"/>
<dbReference type="CDD" id="cd16913">
    <property type="entry name" value="YkuD_like"/>
    <property type="match status" value="1"/>
</dbReference>
<reference evidence="9" key="1">
    <citation type="journal article" date="2019" name="Int. J. Syst. Evol. Microbiol.">
        <title>The Global Catalogue of Microorganisms (GCM) 10K type strain sequencing project: providing services to taxonomists for standard genome sequencing and annotation.</title>
        <authorList>
            <consortium name="The Broad Institute Genomics Platform"/>
            <consortium name="The Broad Institute Genome Sequencing Center for Infectious Disease"/>
            <person name="Wu L."/>
            <person name="Ma J."/>
        </authorList>
    </citation>
    <scope>NUCLEOTIDE SEQUENCE [LARGE SCALE GENOMIC DNA]</scope>
    <source>
        <strain evidence="9">CCM 8903</strain>
    </source>
</reference>
<dbReference type="Pfam" id="PF12229">
    <property type="entry name" value="PG_binding_4"/>
    <property type="match status" value="2"/>
</dbReference>
<dbReference type="Gene3D" id="3.10.20.800">
    <property type="match status" value="1"/>
</dbReference>
<dbReference type="PROSITE" id="PS52029">
    <property type="entry name" value="LD_TPASE"/>
    <property type="match status" value="1"/>
</dbReference>
<keyword evidence="2" id="KW-0808">Transferase</keyword>
<evidence type="ECO:0000256" key="3">
    <source>
        <dbReference type="ARBA" id="ARBA00022960"/>
    </source>
</evidence>
<accession>A0ABW4E5D1</accession>
<dbReference type="EMBL" id="JBHTON010000001">
    <property type="protein sequence ID" value="MFD1483700.1"/>
    <property type="molecule type" value="Genomic_DNA"/>
</dbReference>
<dbReference type="InterPro" id="IPR038054">
    <property type="entry name" value="LD_TPept-like_central_sf"/>
</dbReference>
<name>A0ABW4E5D1_9LACO</name>
<sequence>MKNKRVWLGGLVAVAVIALGGYAMRSHHYQERFLPKTSVLGVDVSGQTVTKANQILRTHFTTSKLKLTDQGKTVATATGTQLGLKQDFTAQLKKLLQQQNPWALSATVLASSNDKAALTKGNAQLTSYTQTTAKQLNQTRQAPVNAKVVAQSGKFVVQKEKNGNQINANKLAAAVTKAVSADKPSVDVAATYNQPTVTATSATLQKAATTLSKIAGIKAQVKIENHVVTIPQSDLQSWLSYDGGVQVSEQKVGAYVAKLAAQYNTYGTARSFKSTKRGTVTVPGGTYGWSIAQQTTAKQLIAAIKQGQDFTKEVAHTGSGYNANGIDIGTTYVEVDVTNQHEYFYQDGKLVLDSPVVTGKPGQDTPHGVDFVWSQERNKTLRGSNDDGSAYASPVDYWMPVDYTGVGLHDSSWQKKYGGDWFKEHGSHGCVNNPPSFMAKLFAAVPLGTPVIIF</sequence>
<dbReference type="InterPro" id="IPR050979">
    <property type="entry name" value="LD-transpeptidase"/>
</dbReference>
<keyword evidence="4 6" id="KW-0573">Peptidoglycan synthesis</keyword>
<feature type="domain" description="L,D-TPase catalytic" evidence="7">
    <location>
        <begin position="331"/>
        <end position="454"/>
    </location>
</feature>
<evidence type="ECO:0000256" key="6">
    <source>
        <dbReference type="PROSITE-ProRule" id="PRU01373"/>
    </source>
</evidence>
<feature type="active site" description="Proton donor/acceptor" evidence="6">
    <location>
        <position position="409"/>
    </location>
</feature>
<evidence type="ECO:0000313" key="8">
    <source>
        <dbReference type="EMBL" id="MFD1483700.1"/>
    </source>
</evidence>
<dbReference type="InterPro" id="IPR022029">
    <property type="entry name" value="YoaR-like_PG-bd"/>
</dbReference>
<dbReference type="Gene3D" id="2.40.440.10">
    <property type="entry name" value="L,D-transpeptidase catalytic domain-like"/>
    <property type="match status" value="1"/>
</dbReference>
<evidence type="ECO:0000256" key="1">
    <source>
        <dbReference type="ARBA" id="ARBA00004752"/>
    </source>
</evidence>
<gene>
    <name evidence="8" type="ORF">ACFQ5J_00360</name>
</gene>
<evidence type="ECO:0000256" key="5">
    <source>
        <dbReference type="ARBA" id="ARBA00023316"/>
    </source>
</evidence>
<keyword evidence="5 6" id="KW-0961">Cell wall biogenesis/degradation</keyword>
<dbReference type="RefSeq" id="WP_125750292.1">
    <property type="nucleotide sequence ID" value="NZ_JBHTON010000001.1"/>
</dbReference>
<dbReference type="SUPFAM" id="SSF141523">
    <property type="entry name" value="L,D-transpeptidase catalytic domain-like"/>
    <property type="match status" value="1"/>
</dbReference>
<evidence type="ECO:0000256" key="2">
    <source>
        <dbReference type="ARBA" id="ARBA00022679"/>
    </source>
</evidence>
<keyword evidence="3 6" id="KW-0133">Cell shape</keyword>
<evidence type="ECO:0000259" key="7">
    <source>
        <dbReference type="PROSITE" id="PS52029"/>
    </source>
</evidence>
<dbReference type="PANTHER" id="PTHR30582:SF33">
    <property type="entry name" value="EXPORTED PROTEIN"/>
    <property type="match status" value="1"/>
</dbReference>
<keyword evidence="9" id="KW-1185">Reference proteome</keyword>
<dbReference type="PANTHER" id="PTHR30582">
    <property type="entry name" value="L,D-TRANSPEPTIDASE"/>
    <property type="match status" value="1"/>
</dbReference>
<comment type="pathway">
    <text evidence="1 6">Cell wall biogenesis; peptidoglycan biosynthesis.</text>
</comment>
<organism evidence="8 9">
    <name type="scientific">Lacticaseibacillus baoqingensis</name>
    <dbReference type="NCBI Taxonomy" id="2486013"/>
    <lineage>
        <taxon>Bacteria</taxon>
        <taxon>Bacillati</taxon>
        <taxon>Bacillota</taxon>
        <taxon>Bacilli</taxon>
        <taxon>Lactobacillales</taxon>
        <taxon>Lactobacillaceae</taxon>
        <taxon>Lacticaseibacillus</taxon>
    </lineage>
</organism>
<comment type="caution">
    <text evidence="8">The sequence shown here is derived from an EMBL/GenBank/DDBJ whole genome shotgun (WGS) entry which is preliminary data.</text>
</comment>
<dbReference type="SUPFAM" id="SSF143985">
    <property type="entry name" value="L,D-transpeptidase pre-catalytic domain-like"/>
    <property type="match status" value="1"/>
</dbReference>
<feature type="active site" description="Nucleophile" evidence="6">
    <location>
        <position position="430"/>
    </location>
</feature>
<dbReference type="Proteomes" id="UP001597252">
    <property type="component" value="Unassembled WGS sequence"/>
</dbReference>
<dbReference type="Pfam" id="PF03734">
    <property type="entry name" value="YkuD"/>
    <property type="match status" value="1"/>
</dbReference>
<protein>
    <submittedName>
        <fullName evidence="8">L,D-transpeptidase family protein</fullName>
    </submittedName>
</protein>
<dbReference type="InterPro" id="IPR038063">
    <property type="entry name" value="Transpep_catalytic_dom"/>
</dbReference>